<keyword evidence="2" id="KW-1185">Reference proteome</keyword>
<gene>
    <name evidence="1" type="ORF">HPB50_007860</name>
</gene>
<sequence>MDLTLITDKAFPTRIGNSVCRDTTPTLAFVKNVEGAEWSNTAMDFGSDHYVLERGFDVARSKSIEFLITDWDHICKPRGTKANRPLEIWKSGGN</sequence>
<evidence type="ECO:0000313" key="1">
    <source>
        <dbReference type="EMBL" id="KAH6942557.1"/>
    </source>
</evidence>
<proteinExistence type="predicted"/>
<dbReference type="EMBL" id="CM023490">
    <property type="protein sequence ID" value="KAH6942557.1"/>
    <property type="molecule type" value="Genomic_DNA"/>
</dbReference>
<comment type="caution">
    <text evidence="1">The sequence shown here is derived from an EMBL/GenBank/DDBJ whole genome shotgun (WGS) entry which is preliminary data.</text>
</comment>
<accession>A0ACB7T526</accession>
<organism evidence="1 2">
    <name type="scientific">Hyalomma asiaticum</name>
    <name type="common">Tick</name>
    <dbReference type="NCBI Taxonomy" id="266040"/>
    <lineage>
        <taxon>Eukaryota</taxon>
        <taxon>Metazoa</taxon>
        <taxon>Ecdysozoa</taxon>
        <taxon>Arthropoda</taxon>
        <taxon>Chelicerata</taxon>
        <taxon>Arachnida</taxon>
        <taxon>Acari</taxon>
        <taxon>Parasitiformes</taxon>
        <taxon>Ixodida</taxon>
        <taxon>Ixodoidea</taxon>
        <taxon>Ixodidae</taxon>
        <taxon>Hyalomminae</taxon>
        <taxon>Hyalomma</taxon>
    </lineage>
</organism>
<protein>
    <submittedName>
        <fullName evidence="1">Uncharacterized protein</fullName>
    </submittedName>
</protein>
<dbReference type="Proteomes" id="UP000821845">
    <property type="component" value="Chromosome 10"/>
</dbReference>
<evidence type="ECO:0000313" key="2">
    <source>
        <dbReference type="Proteomes" id="UP000821845"/>
    </source>
</evidence>
<name>A0ACB7T526_HYAAI</name>
<reference evidence="1" key="1">
    <citation type="submission" date="2020-05" db="EMBL/GenBank/DDBJ databases">
        <title>Large-scale comparative analyses of tick genomes elucidate their genetic diversity and vector capacities.</title>
        <authorList>
            <person name="Jia N."/>
            <person name="Wang J."/>
            <person name="Shi W."/>
            <person name="Du L."/>
            <person name="Sun Y."/>
            <person name="Zhan W."/>
            <person name="Jiang J."/>
            <person name="Wang Q."/>
            <person name="Zhang B."/>
            <person name="Ji P."/>
            <person name="Sakyi L.B."/>
            <person name="Cui X."/>
            <person name="Yuan T."/>
            <person name="Jiang B."/>
            <person name="Yang W."/>
            <person name="Lam T.T.-Y."/>
            <person name="Chang Q."/>
            <person name="Ding S."/>
            <person name="Wang X."/>
            <person name="Zhu J."/>
            <person name="Ruan X."/>
            <person name="Zhao L."/>
            <person name="Wei J."/>
            <person name="Que T."/>
            <person name="Du C."/>
            <person name="Cheng J."/>
            <person name="Dai P."/>
            <person name="Han X."/>
            <person name="Huang E."/>
            <person name="Gao Y."/>
            <person name="Liu J."/>
            <person name="Shao H."/>
            <person name="Ye R."/>
            <person name="Li L."/>
            <person name="Wei W."/>
            <person name="Wang X."/>
            <person name="Wang C."/>
            <person name="Yang T."/>
            <person name="Huo Q."/>
            <person name="Li W."/>
            <person name="Guo W."/>
            <person name="Chen H."/>
            <person name="Zhou L."/>
            <person name="Ni X."/>
            <person name="Tian J."/>
            <person name="Zhou Y."/>
            <person name="Sheng Y."/>
            <person name="Liu T."/>
            <person name="Pan Y."/>
            <person name="Xia L."/>
            <person name="Li J."/>
            <person name="Zhao F."/>
            <person name="Cao W."/>
        </authorList>
    </citation>
    <scope>NUCLEOTIDE SEQUENCE</scope>
    <source>
        <strain evidence="1">Hyas-2018</strain>
    </source>
</reference>